<reference evidence="2" key="1">
    <citation type="journal article" date="2021" name="Open Biol.">
        <title>Shared evolutionary footprints suggest mitochondrial oxidative damage underlies multiple complex I losses in fungi.</title>
        <authorList>
            <person name="Schikora-Tamarit M.A."/>
            <person name="Marcet-Houben M."/>
            <person name="Nosek J."/>
            <person name="Gabaldon T."/>
        </authorList>
    </citation>
    <scope>NUCLEOTIDE SEQUENCE</scope>
    <source>
        <strain evidence="2">CBS6075</strain>
    </source>
</reference>
<accession>A0A9P8T319</accession>
<evidence type="ECO:0000256" key="1">
    <source>
        <dbReference type="SAM" id="MobiDB-lite"/>
    </source>
</evidence>
<dbReference type="AlphaFoldDB" id="A0A9P8T319"/>
<proteinExistence type="predicted"/>
<evidence type="ECO:0000313" key="2">
    <source>
        <dbReference type="EMBL" id="KAH3663351.1"/>
    </source>
</evidence>
<dbReference type="GeneID" id="70237305"/>
<dbReference type="EMBL" id="JAEUBE010000375">
    <property type="protein sequence ID" value="KAH3663351.1"/>
    <property type="molecule type" value="Genomic_DNA"/>
</dbReference>
<dbReference type="Proteomes" id="UP000769157">
    <property type="component" value="Unassembled WGS sequence"/>
</dbReference>
<name>A0A9P8T319_9ASCO</name>
<keyword evidence="3" id="KW-1185">Reference proteome</keyword>
<dbReference type="RefSeq" id="XP_046059774.1">
    <property type="nucleotide sequence ID" value="XM_046206515.1"/>
</dbReference>
<evidence type="ECO:0000313" key="3">
    <source>
        <dbReference type="Proteomes" id="UP000769157"/>
    </source>
</evidence>
<protein>
    <submittedName>
        <fullName evidence="2">Uncharacterized protein</fullName>
    </submittedName>
</protein>
<sequence length="274" mass="28782">MMVRMYLMTLACESGLENVRLAGGCGNDTSSATGSGPESSENLRVTSSVVICSSLLCSLGVCRSIGDGGRFPKENPSKSGSTLNVNGEAGNPVECALTSPLELPLKSLRWSMAGLGKNRDMRCDTGVSSMDPVLAHSTGETCALGSCQGGCDELNELRDVSIELVSNIALEISLLRSFHSRLDTSSGNEPRPAKAAPSESVRDSCGNITGDSRCEVDLFHTCDPLGLDVLDQMFAVAGDLRDNPSVLIPFSSPTDLLPNELVRLEIPIPGDGSD</sequence>
<gene>
    <name evidence="2" type="ORF">OGAPHI_005341</name>
</gene>
<organism evidence="2 3">
    <name type="scientific">Ogataea philodendri</name>
    <dbReference type="NCBI Taxonomy" id="1378263"/>
    <lineage>
        <taxon>Eukaryota</taxon>
        <taxon>Fungi</taxon>
        <taxon>Dikarya</taxon>
        <taxon>Ascomycota</taxon>
        <taxon>Saccharomycotina</taxon>
        <taxon>Pichiomycetes</taxon>
        <taxon>Pichiales</taxon>
        <taxon>Pichiaceae</taxon>
        <taxon>Ogataea</taxon>
    </lineage>
</organism>
<feature type="region of interest" description="Disordered" evidence="1">
    <location>
        <begin position="181"/>
        <end position="204"/>
    </location>
</feature>
<comment type="caution">
    <text evidence="2">The sequence shown here is derived from an EMBL/GenBank/DDBJ whole genome shotgun (WGS) entry which is preliminary data.</text>
</comment>
<reference evidence="2" key="2">
    <citation type="submission" date="2021-01" db="EMBL/GenBank/DDBJ databases">
        <authorList>
            <person name="Schikora-Tamarit M.A."/>
        </authorList>
    </citation>
    <scope>NUCLEOTIDE SEQUENCE</scope>
    <source>
        <strain evidence="2">CBS6075</strain>
    </source>
</reference>